<organism evidence="3 4">
    <name type="scientific">Tistrella arctica</name>
    <dbReference type="NCBI Taxonomy" id="3133430"/>
    <lineage>
        <taxon>Bacteria</taxon>
        <taxon>Pseudomonadati</taxon>
        <taxon>Pseudomonadota</taxon>
        <taxon>Alphaproteobacteria</taxon>
        <taxon>Geminicoccales</taxon>
        <taxon>Geminicoccaceae</taxon>
        <taxon>Tistrella</taxon>
    </lineage>
</organism>
<evidence type="ECO:0000313" key="4">
    <source>
        <dbReference type="Proteomes" id="UP001413721"/>
    </source>
</evidence>
<dbReference type="Gene3D" id="3.40.50.12780">
    <property type="entry name" value="N-terminal domain of ligase-like"/>
    <property type="match status" value="1"/>
</dbReference>
<keyword evidence="4" id="KW-1185">Reference proteome</keyword>
<dbReference type="InterPro" id="IPR045851">
    <property type="entry name" value="AMP-bd_C_sf"/>
</dbReference>
<dbReference type="InterPro" id="IPR042099">
    <property type="entry name" value="ANL_N_sf"/>
</dbReference>
<sequence>MWTLDAVLASAAAKFKTREALVAGDRRLSFADLDAAASDAAARLQALGIGPGDAVALQGRNTIDWVVAFFGAVRAGAVTVPINHKLAGPETAYILDHSDAKLWLVDRDLAHGADIAGAAVVRPLDTADDGDLPGLFAGVAPGDGLSPVTMADTDPVEILYTSGTTGRPKGCLHSHANVLLAGVGSSLVYGLGPSDRVLLAMPVWHSFPLNNMLINSIFVGASVVLLPEYHPLHFVQTMHDEGCTLFFGAPIAFLMPPRMLPHFDSIDLSHVRAWIYGGGPIDAGTARMLAERYRSDRFYQVFGMTETGPTGTALYPEEQIAKAGSIGRVAVSGCDLKVMRDTDTEAGPGETGEIWLRCQSMMLGYHKDPDATAAAFHDGWYRSGDLARIDEDGYLFIIDRLKDMIVTGGENVYSKEVEDVLAGHPGIAEVAVIGTPHDEWGETVTAIIVARADTTIDEDEVKAHCAANLARYKIPRIIRVVDALPRTPTGKLQKFLLRQGA</sequence>
<proteinExistence type="predicted"/>
<evidence type="ECO:0000313" key="3">
    <source>
        <dbReference type="EMBL" id="MEN2991582.1"/>
    </source>
</evidence>
<dbReference type="InterPro" id="IPR025110">
    <property type="entry name" value="AMP-bd_C"/>
</dbReference>
<dbReference type="EMBL" id="JBBKTW010000012">
    <property type="protein sequence ID" value="MEN2991582.1"/>
    <property type="molecule type" value="Genomic_DNA"/>
</dbReference>
<evidence type="ECO:0000259" key="1">
    <source>
        <dbReference type="Pfam" id="PF00501"/>
    </source>
</evidence>
<dbReference type="PANTHER" id="PTHR43767">
    <property type="entry name" value="LONG-CHAIN-FATTY-ACID--COA LIGASE"/>
    <property type="match status" value="1"/>
</dbReference>
<feature type="domain" description="AMP-dependent synthetase/ligase" evidence="1">
    <location>
        <begin position="10"/>
        <end position="366"/>
    </location>
</feature>
<accession>A0ABU9YRY1</accession>
<dbReference type="InterPro" id="IPR050237">
    <property type="entry name" value="ATP-dep_AMP-bd_enzyme"/>
</dbReference>
<feature type="domain" description="AMP-binding enzyme C-terminal" evidence="2">
    <location>
        <begin position="416"/>
        <end position="491"/>
    </location>
</feature>
<dbReference type="Pfam" id="PF00501">
    <property type="entry name" value="AMP-binding"/>
    <property type="match status" value="1"/>
</dbReference>
<gene>
    <name evidence="3" type="ORF">WG926_24935</name>
</gene>
<name>A0ABU9YRY1_9PROT</name>
<evidence type="ECO:0000259" key="2">
    <source>
        <dbReference type="Pfam" id="PF13193"/>
    </source>
</evidence>
<dbReference type="Pfam" id="PF13193">
    <property type="entry name" value="AMP-binding_C"/>
    <property type="match status" value="1"/>
</dbReference>
<comment type="caution">
    <text evidence="3">The sequence shown here is derived from an EMBL/GenBank/DDBJ whole genome shotgun (WGS) entry which is preliminary data.</text>
</comment>
<dbReference type="Gene3D" id="3.30.300.30">
    <property type="match status" value="1"/>
</dbReference>
<dbReference type="Proteomes" id="UP001413721">
    <property type="component" value="Unassembled WGS sequence"/>
</dbReference>
<dbReference type="PROSITE" id="PS00455">
    <property type="entry name" value="AMP_BINDING"/>
    <property type="match status" value="1"/>
</dbReference>
<reference evidence="3 4" key="1">
    <citation type="submission" date="2024-03" db="EMBL/GenBank/DDBJ databases">
        <title>High-quality draft genome sequencing of Tistrella sp. BH-R2-4.</title>
        <authorList>
            <person name="Dong C."/>
        </authorList>
    </citation>
    <scope>NUCLEOTIDE SEQUENCE [LARGE SCALE GENOMIC DNA]</scope>
    <source>
        <strain evidence="3 4">BH-R2-4</strain>
    </source>
</reference>
<dbReference type="SUPFAM" id="SSF56801">
    <property type="entry name" value="Acetyl-CoA synthetase-like"/>
    <property type="match status" value="1"/>
</dbReference>
<protein>
    <submittedName>
        <fullName evidence="3">AMP-binding protein</fullName>
    </submittedName>
</protein>
<dbReference type="InterPro" id="IPR000873">
    <property type="entry name" value="AMP-dep_synth/lig_dom"/>
</dbReference>
<dbReference type="RefSeq" id="WP_345938564.1">
    <property type="nucleotide sequence ID" value="NZ_JBBKTW010000012.1"/>
</dbReference>
<dbReference type="PANTHER" id="PTHR43767:SF1">
    <property type="entry name" value="NONRIBOSOMAL PEPTIDE SYNTHASE PES1 (EUROFUNG)-RELATED"/>
    <property type="match status" value="1"/>
</dbReference>
<dbReference type="InterPro" id="IPR020845">
    <property type="entry name" value="AMP-binding_CS"/>
</dbReference>